<dbReference type="eggNOG" id="COG2755">
    <property type="taxonomic scope" value="Bacteria"/>
</dbReference>
<dbReference type="EC" id="3.1.1.2" evidence="4"/>
<keyword evidence="1" id="KW-0732">Signal</keyword>
<dbReference type="CDD" id="cd01822">
    <property type="entry name" value="Lysophospholipase_L1_like"/>
    <property type="match status" value="1"/>
</dbReference>
<evidence type="ECO:0000256" key="1">
    <source>
        <dbReference type="SAM" id="SignalP"/>
    </source>
</evidence>
<dbReference type="KEGG" id="pye:A6J80_13065"/>
<proteinExistence type="predicted"/>
<evidence type="ECO:0000313" key="3">
    <source>
        <dbReference type="EMBL" id="ARC37185.1"/>
    </source>
</evidence>
<dbReference type="RefSeq" id="WP_080621789.1">
    <property type="nucleotide sequence ID" value="NZ_CAWMZI010000001.1"/>
</dbReference>
<gene>
    <name evidence="3" type="ORF">A6J80_13065</name>
    <name evidence="4" type="ORF">PY32053_00302</name>
</gene>
<dbReference type="GO" id="GO:0004622">
    <property type="term" value="F:phosphatidylcholine lysophospholipase activity"/>
    <property type="evidence" value="ECO:0007669"/>
    <property type="project" value="TreeGrafter"/>
</dbReference>
<dbReference type="EMBL" id="CP031078">
    <property type="protein sequence ID" value="AYE99999.1"/>
    <property type="molecule type" value="Genomic_DNA"/>
</dbReference>
<keyword evidence="5" id="KW-1185">Reference proteome</keyword>
<dbReference type="InterPro" id="IPR008265">
    <property type="entry name" value="Lipase_GDSL_AS"/>
</dbReference>
<feature type="domain" description="SGNH hydrolase-type esterase" evidence="2">
    <location>
        <begin position="28"/>
        <end position="193"/>
    </location>
</feature>
<dbReference type="PANTHER" id="PTHR30383">
    <property type="entry name" value="THIOESTERASE 1/PROTEASE 1/LYSOPHOSPHOLIPASE L1"/>
    <property type="match status" value="1"/>
</dbReference>
<dbReference type="Gene3D" id="3.40.50.1110">
    <property type="entry name" value="SGNH hydrolase"/>
    <property type="match status" value="1"/>
</dbReference>
<dbReference type="PROSITE" id="PS01098">
    <property type="entry name" value="LIPASE_GDSL_SER"/>
    <property type="match status" value="1"/>
</dbReference>
<protein>
    <submittedName>
        <fullName evidence="3">Arylesterase</fullName>
        <ecNumber evidence="4">3.1.1.2</ecNumber>
    </submittedName>
</protein>
<dbReference type="GO" id="GO:0004064">
    <property type="term" value="F:arylesterase activity"/>
    <property type="evidence" value="ECO:0007669"/>
    <property type="project" value="UniProtKB-EC"/>
</dbReference>
<dbReference type="Pfam" id="PF13472">
    <property type="entry name" value="Lipase_GDSL_2"/>
    <property type="match status" value="1"/>
</dbReference>
<dbReference type="EMBL" id="CP020442">
    <property type="protein sequence ID" value="ARC37185.1"/>
    <property type="molecule type" value="Genomic_DNA"/>
</dbReference>
<dbReference type="InterPro" id="IPR013830">
    <property type="entry name" value="SGNH_hydro"/>
</dbReference>
<reference evidence="3" key="2">
    <citation type="submission" date="2017-12" db="EMBL/GenBank/DDBJ databases">
        <title>FDA dAtabase for Regulatory Grade micrObial Sequences (FDA-ARGOS): Supporting development and validation of Infectious Disease Dx tests.</title>
        <authorList>
            <person name="Campos J."/>
            <person name="Goldberg B."/>
            <person name="Tallon L."/>
            <person name="Sadzewicz L."/>
            <person name="Sengamalay N."/>
            <person name="Ott S."/>
            <person name="Godinez A."/>
            <person name="Nagaraj S."/>
            <person name="Vyas G."/>
            <person name="Aluvathingal J."/>
            <person name="Nadendla S."/>
            <person name="Geyer C."/>
            <person name="Nandy P."/>
            <person name="Hobson J."/>
            <person name="Sichtig H."/>
        </authorList>
    </citation>
    <scope>NUCLEOTIDE SEQUENCE</scope>
    <source>
        <strain evidence="3">FDAARGOS_252</strain>
    </source>
</reference>
<reference evidence="6" key="4">
    <citation type="submission" date="2018-07" db="EMBL/GenBank/DDBJ databases">
        <title>Genome Structure of the Opportunistic Pathogen Paracoccus yeei (Alphaproteobacteria) and Identification of Putative Virulence Factors.</title>
        <authorList>
            <person name="Lasek R."/>
            <person name="Szuplewska M."/>
            <person name="Mitura M."/>
            <person name="Decewicz P."/>
            <person name="Chmielowska C."/>
            <person name="Pawlot A."/>
            <person name="Sentkowska D."/>
            <person name="Czarnecki J."/>
            <person name="Bartosik D."/>
        </authorList>
    </citation>
    <scope>NUCLEOTIDE SEQUENCE [LARGE SCALE GENOMIC DNA]</scope>
    <source>
        <strain evidence="6">CCUG 32053</strain>
    </source>
</reference>
<dbReference type="InterPro" id="IPR051532">
    <property type="entry name" value="Ester_Hydrolysis_Enzymes"/>
</dbReference>
<dbReference type="STRING" id="147645.A6J80_13065"/>
<accession>A0A1V0GTJ1</accession>
<organism evidence="3 5">
    <name type="scientific">Paracoccus yeei</name>
    <dbReference type="NCBI Taxonomy" id="147645"/>
    <lineage>
        <taxon>Bacteria</taxon>
        <taxon>Pseudomonadati</taxon>
        <taxon>Pseudomonadota</taxon>
        <taxon>Alphaproteobacteria</taxon>
        <taxon>Rhodobacterales</taxon>
        <taxon>Paracoccaceae</taxon>
        <taxon>Paracoccus</taxon>
    </lineage>
</organism>
<feature type="chain" id="PRO_5033286143" evidence="1">
    <location>
        <begin position="22"/>
        <end position="219"/>
    </location>
</feature>
<dbReference type="Proteomes" id="UP000191257">
    <property type="component" value="Chromosome"/>
</dbReference>
<keyword evidence="4" id="KW-0378">Hydrolase</keyword>
<evidence type="ECO:0000259" key="2">
    <source>
        <dbReference type="Pfam" id="PF13472"/>
    </source>
</evidence>
<dbReference type="AlphaFoldDB" id="A0A1V0GTJ1"/>
<dbReference type="SUPFAM" id="SSF52266">
    <property type="entry name" value="SGNH hydrolase"/>
    <property type="match status" value="1"/>
</dbReference>
<feature type="signal peptide" evidence="1">
    <location>
        <begin position="1"/>
        <end position="21"/>
    </location>
</feature>
<evidence type="ECO:0000313" key="5">
    <source>
        <dbReference type="Proteomes" id="UP000191257"/>
    </source>
</evidence>
<dbReference type="PANTHER" id="PTHR30383:SF24">
    <property type="entry name" value="THIOESTERASE 1_PROTEASE 1_LYSOPHOSPHOLIPASE L1"/>
    <property type="match status" value="1"/>
</dbReference>
<sequence>MPFRALALLLAMTAAPLAAQAEQIRLLAFGDSLTAGYGLKQADGLVPRLQAWLDARGHDVVVLNGGLSGDTTAGGRARIERSLARHDPDAVMVELGGNDLLYDLGVAGAEDNLDAILTAATQGGRPVLLVGIAKPDRDEARRRAWAELWPRLAQRHGTLVYDNLYMPLFSLPQSELPRMMQGDGVHASADGVRLVVEALGPQVEALLAQVQRKRQAAGG</sequence>
<evidence type="ECO:0000313" key="6">
    <source>
        <dbReference type="Proteomes" id="UP000272010"/>
    </source>
</evidence>
<dbReference type="InterPro" id="IPR036514">
    <property type="entry name" value="SGNH_hydro_sf"/>
</dbReference>
<reference evidence="4" key="3">
    <citation type="journal article" date="2018" name="Front. Microbiol.">
        <title>Genome Structure of the Opportunistic Pathogen Paracoccus yeei (Alphaproteobacteria) and Identification of Putative Virulence Factors.</title>
        <authorList>
            <person name="Lasek R."/>
            <person name="Szuplewska M."/>
            <person name="Mitura M."/>
            <person name="Decewicz P."/>
            <person name="Chmielowska C."/>
            <person name="Pawlot A."/>
            <person name="Sentkowska D."/>
            <person name="Czarnecki J."/>
            <person name="Bartosik D."/>
        </authorList>
    </citation>
    <scope>NUCLEOTIDE SEQUENCE</scope>
    <source>
        <strain evidence="4">CCUG 32053</strain>
    </source>
</reference>
<evidence type="ECO:0000313" key="4">
    <source>
        <dbReference type="EMBL" id="AYE99999.1"/>
    </source>
</evidence>
<dbReference type="GO" id="GO:0006629">
    <property type="term" value="P:lipid metabolic process"/>
    <property type="evidence" value="ECO:0007669"/>
    <property type="project" value="InterPro"/>
</dbReference>
<reference evidence="5" key="1">
    <citation type="submission" date="2017-03" db="EMBL/GenBank/DDBJ databases">
        <title>FDA dAtabase for Regulatory Grade micrObial Sequences (FDA-ARGOS): Supporting development and validation of Infectious Disease Dx tests.</title>
        <authorList>
            <person name="Minogue T."/>
            <person name="Wolcott M."/>
            <person name="Wasieloski L."/>
            <person name="Aguilar W."/>
            <person name="Moore D."/>
            <person name="Tallon L."/>
            <person name="Sadzewicz L."/>
            <person name="Sengamalay N."/>
            <person name="Ott S."/>
            <person name="Godinez A."/>
            <person name="Nagaraj S."/>
            <person name="Nadendla S."/>
            <person name="Geyer C."/>
            <person name="Sichtig H."/>
        </authorList>
    </citation>
    <scope>NUCLEOTIDE SEQUENCE [LARGE SCALE GENOMIC DNA]</scope>
    <source>
        <strain evidence="5">FDAARGOS_252</strain>
    </source>
</reference>
<dbReference type="Proteomes" id="UP000272010">
    <property type="component" value="Chromosome"/>
</dbReference>
<name>A0A1V0GTJ1_9RHOB</name>